<reference evidence="1 2" key="1">
    <citation type="submission" date="2014-07" db="EMBL/GenBank/DDBJ databases">
        <title>Methanogenic archaea and the global carbon cycle.</title>
        <authorList>
            <person name="Henriksen J.R."/>
            <person name="Luke J."/>
            <person name="Reinhart S."/>
            <person name="Benedict M.N."/>
            <person name="Youngblut N.D."/>
            <person name="Metcalf M.E."/>
            <person name="Whitaker R.J."/>
            <person name="Metcalf W.W."/>
        </authorList>
    </citation>
    <scope>NUCLEOTIDE SEQUENCE [LARGE SCALE GENOMIC DNA]</scope>
    <source>
        <strain evidence="1 2">HB-1</strain>
    </source>
</reference>
<name>A0A0E3SAL4_9EURY</name>
<proteinExistence type="predicted"/>
<dbReference type="EMBL" id="CP009516">
    <property type="protein sequence ID" value="AKB77856.1"/>
    <property type="molecule type" value="Genomic_DNA"/>
</dbReference>
<protein>
    <submittedName>
        <fullName evidence="1">Uncharacterized protein</fullName>
    </submittedName>
</protein>
<evidence type="ECO:0000313" key="1">
    <source>
        <dbReference type="EMBL" id="AKB77856.1"/>
    </source>
</evidence>
<dbReference type="AlphaFoldDB" id="A0A0E3SAL4"/>
<dbReference type="STRING" id="1434110.MSHOH_1373"/>
<evidence type="ECO:0000313" key="2">
    <source>
        <dbReference type="Proteomes" id="UP000033101"/>
    </source>
</evidence>
<dbReference type="PATRIC" id="fig|1434110.4.peg.1715"/>
<dbReference type="RefSeq" id="WP_158024076.1">
    <property type="nucleotide sequence ID" value="NZ_CP009516.1"/>
</dbReference>
<dbReference type="Proteomes" id="UP000033101">
    <property type="component" value="Chromosome"/>
</dbReference>
<dbReference type="HOGENOM" id="CLU_2519769_0_0_2"/>
<accession>A0A0E3SAL4</accession>
<sequence length="84" mass="9591">MTERKIEGEGGEEEIPFVPAEPDPFWERNAEKLVGESISAVKDTAKQFVVATGLLQEIYFHSIAFSEIRRAEGYSVFIFFFFPL</sequence>
<organism evidence="1 2">
    <name type="scientific">Methanosarcina horonobensis HB-1 = JCM 15518</name>
    <dbReference type="NCBI Taxonomy" id="1434110"/>
    <lineage>
        <taxon>Archaea</taxon>
        <taxon>Methanobacteriati</taxon>
        <taxon>Methanobacteriota</taxon>
        <taxon>Stenosarchaea group</taxon>
        <taxon>Methanomicrobia</taxon>
        <taxon>Methanosarcinales</taxon>
        <taxon>Methanosarcinaceae</taxon>
        <taxon>Methanosarcina</taxon>
    </lineage>
</organism>
<dbReference type="GeneID" id="24830565"/>
<dbReference type="KEGG" id="mhor:MSHOH_1373"/>
<gene>
    <name evidence="1" type="ORF">MSHOH_1373</name>
</gene>
<keyword evidence="2" id="KW-1185">Reference proteome</keyword>